<feature type="transmembrane region" description="Helical" evidence="6">
    <location>
        <begin position="380"/>
        <end position="398"/>
    </location>
</feature>
<dbReference type="Pfam" id="PF02687">
    <property type="entry name" value="FtsX"/>
    <property type="match status" value="1"/>
</dbReference>
<dbReference type="Proteomes" id="UP000188324">
    <property type="component" value="Chromosome"/>
</dbReference>
<name>A0A1Q2CCH3_9ACTN</name>
<accession>A0A1Q2CCH3</accession>
<keyword evidence="5 6" id="KW-0472">Membrane</keyword>
<feature type="transmembrane region" description="Helical" evidence="6">
    <location>
        <begin position="476"/>
        <end position="497"/>
    </location>
</feature>
<keyword evidence="3 6" id="KW-0812">Transmembrane</keyword>
<organism evidence="8 9">
    <name type="scientific">Tessaracoccus flavus</name>
    <dbReference type="NCBI Taxonomy" id="1610493"/>
    <lineage>
        <taxon>Bacteria</taxon>
        <taxon>Bacillati</taxon>
        <taxon>Actinomycetota</taxon>
        <taxon>Actinomycetes</taxon>
        <taxon>Propionibacteriales</taxon>
        <taxon>Propionibacteriaceae</taxon>
        <taxon>Tessaracoccus</taxon>
    </lineage>
</organism>
<evidence type="ECO:0000313" key="8">
    <source>
        <dbReference type="EMBL" id="AQP43804.1"/>
    </source>
</evidence>
<evidence type="ECO:0000256" key="1">
    <source>
        <dbReference type="ARBA" id="ARBA00004651"/>
    </source>
</evidence>
<evidence type="ECO:0000313" key="9">
    <source>
        <dbReference type="Proteomes" id="UP000188324"/>
    </source>
</evidence>
<evidence type="ECO:0000256" key="2">
    <source>
        <dbReference type="ARBA" id="ARBA00022475"/>
    </source>
</evidence>
<dbReference type="AlphaFoldDB" id="A0A1Q2CCH3"/>
<gene>
    <name evidence="8" type="ORF">RPIT_02370</name>
</gene>
<keyword evidence="2" id="KW-1003">Cell membrane</keyword>
<evidence type="ECO:0000256" key="5">
    <source>
        <dbReference type="ARBA" id="ARBA00023136"/>
    </source>
</evidence>
<evidence type="ECO:0000259" key="7">
    <source>
        <dbReference type="Pfam" id="PF02687"/>
    </source>
</evidence>
<dbReference type="KEGG" id="tfl:RPIT_02370"/>
<evidence type="ECO:0000256" key="4">
    <source>
        <dbReference type="ARBA" id="ARBA00022989"/>
    </source>
</evidence>
<feature type="domain" description="ABC3 transporter permease C-terminal" evidence="7">
    <location>
        <begin position="382"/>
        <end position="493"/>
    </location>
</feature>
<protein>
    <recommendedName>
        <fullName evidence="7">ABC3 transporter permease C-terminal domain-containing protein</fullName>
    </recommendedName>
</protein>
<dbReference type="EMBL" id="CP019605">
    <property type="protein sequence ID" value="AQP43804.1"/>
    <property type="molecule type" value="Genomic_DNA"/>
</dbReference>
<comment type="subcellular location">
    <subcellularLocation>
        <location evidence="1">Cell membrane</location>
        <topology evidence="1">Multi-pass membrane protein</topology>
    </subcellularLocation>
</comment>
<dbReference type="GO" id="GO:0005886">
    <property type="term" value="C:plasma membrane"/>
    <property type="evidence" value="ECO:0007669"/>
    <property type="project" value="UniProtKB-SubCell"/>
</dbReference>
<evidence type="ECO:0000256" key="3">
    <source>
        <dbReference type="ARBA" id="ARBA00022692"/>
    </source>
</evidence>
<reference evidence="8 9" key="1">
    <citation type="journal article" date="2016" name="Int. J. Syst. Evol. Microbiol.">
        <title>Tessaracoccus flavus sp. nov., isolated from the drainage system of a lindane-producing factory.</title>
        <authorList>
            <person name="Kumari R."/>
            <person name="Singh P."/>
            <person name="Schumann P."/>
            <person name="Lal R."/>
        </authorList>
    </citation>
    <scope>NUCLEOTIDE SEQUENCE [LARGE SCALE GENOMIC DNA]</scope>
    <source>
        <strain evidence="8 9">RP1T</strain>
    </source>
</reference>
<dbReference type="InterPro" id="IPR003838">
    <property type="entry name" value="ABC3_permease_C"/>
</dbReference>
<dbReference type="RefSeq" id="WP_077340235.1">
    <property type="nucleotide sequence ID" value="NZ_CP019605.1"/>
</dbReference>
<proteinExistence type="predicted"/>
<keyword evidence="4 6" id="KW-1133">Transmembrane helix</keyword>
<feature type="transmembrane region" description="Helical" evidence="6">
    <location>
        <begin position="434"/>
        <end position="454"/>
    </location>
</feature>
<keyword evidence="9" id="KW-1185">Reference proteome</keyword>
<sequence>MGATVQLDAWAQEALRLLPSYHRAATDLLPDEVPDDAREEMARAAIEADLANISRPVTVATTLTLRDADTGESSTVAGPVLTIAAAETTASEDFSEIGFTGGEGRASLEIDLPADRGFLIDAVSIEPMRPLALGFSVVTPTVAVTLAVSADTEPLLGSATADWGADTALAHGAAEPYRAAEASVTPTVELVDAPVETGSGEIMGKQFSSNRPVPPISTVDTTASPWQLTFADAADPLVVGPRVELDPAYDPLGVAPPRTPPPPAPVPVAITPALSEATTLDTGDTFELTLFGRGVPAEVAAITGSVPGLTTPLGLLLDSGAWASMRATSLDRLVAPTELWAKLDGDPALASSAAGALPWVATVALTDGGSDRAAPATQSFWVAAASALILAVTGLAAATATQVAHRRPEVAVLRAIGMPPVAQGRSRAWEVGGILLLATLAGVGSGWAVAWLTVDPVTRSASAEPVAFATRLTLDAAGWLVLLAVGAAAVAAILWLLSAAVRRQALDSEYREEVR</sequence>
<evidence type="ECO:0000256" key="6">
    <source>
        <dbReference type="SAM" id="Phobius"/>
    </source>
</evidence>
<dbReference type="STRING" id="1610493.RPIT_02370"/>